<accession>A0A5K3EZI1</accession>
<keyword evidence="2" id="KW-1133">Transmembrane helix</keyword>
<dbReference type="PANTHER" id="PTHR13304:SF0">
    <property type="entry name" value="GLYCOSYLPHOSPHATIDYLINOSITOL ANCHOR ATTACHMENT 1 PROTEIN"/>
    <property type="match status" value="1"/>
</dbReference>
<feature type="transmembrane region" description="Helical" evidence="2">
    <location>
        <begin position="12"/>
        <end position="31"/>
    </location>
</feature>
<feature type="compositionally biased region" description="Low complexity" evidence="1">
    <location>
        <begin position="409"/>
        <end position="422"/>
    </location>
</feature>
<reference evidence="3" key="1">
    <citation type="submission" date="2019-11" db="UniProtKB">
        <authorList>
            <consortium name="WormBaseParasite"/>
        </authorList>
    </citation>
    <scope>IDENTIFICATION</scope>
</reference>
<dbReference type="AlphaFoldDB" id="A0A5K3EZI1"/>
<feature type="transmembrane region" description="Helical" evidence="2">
    <location>
        <begin position="483"/>
        <end position="506"/>
    </location>
</feature>
<evidence type="ECO:0000256" key="1">
    <source>
        <dbReference type="SAM" id="MobiDB-lite"/>
    </source>
</evidence>
<feature type="region of interest" description="Disordered" evidence="1">
    <location>
        <begin position="394"/>
        <end position="429"/>
    </location>
</feature>
<protein>
    <submittedName>
        <fullName evidence="3">Glycosylphosphatidylinositol anchor attachment 1 protein</fullName>
    </submittedName>
</protein>
<keyword evidence="2" id="KW-0472">Membrane</keyword>
<sequence length="699" mass="77004">MVNVFVRRFLKVSKPLSFLTYFIGVFGFLLLSQPEFNYETYVSENALLIGLVDETYRPEEGIFGLSTRLKDASADKLRSASIIRREMLKAGLEVYEQPFNFSHKLLESVGNVTSSNLYAIMRSRGGSRTEAIIVTAPLRAAGESEGPIPGSYTYLISVTKQLRTQLYWAKDIIFLFPDMEHIGLLAWLDAYYGVETSPLIRGAKLVGRSGSIQAGINIELPTLGLARLDVSFQGINGELPNLDLINTVVRIAKKLGIPTSLHGQLQGFGNSRPLVQLQRFLGSMWAQGTGSPTGLHGPLINFQVPCITIRGIPSGASEGPNANFVRLMGSLIEAFLRCLNNLQERLHQSFYYYLLPDLWHYVSIGVYSPFFYASLAGILLQVIRIYVELTVPLSSPSEQPEKSPHKIQESSTLESESSASDSSVHDRLASDKSEMLLRHRSSKPRITDAKKRLKEEEDGAKKDHRASQSTPQNRLQLSAFRPAVSSLALCIAAGAIVHAFPDWLYASIVATSSNTPDAVWPLTENVFFLVFVGLFAAFAFLLPALGAASKSSWLGYGQDWRVSSAFSLLLWSCFLGCFAPLNISASFFLLVVLEPVLLLLCLISTRAKRSLGLVLLLAVSPPGLVVLGTLIHPHIPQYPPPPAQTDTSQIWGLVQQCGKVLLQAHMEAAVLGSWTWGIATLITVPLWMFTWNALVLSRF</sequence>
<feature type="transmembrane region" description="Helical" evidence="2">
    <location>
        <begin position="674"/>
        <end position="696"/>
    </location>
</feature>
<feature type="transmembrane region" description="Helical" evidence="2">
    <location>
        <begin position="611"/>
        <end position="631"/>
    </location>
</feature>
<dbReference type="PANTHER" id="PTHR13304">
    <property type="entry name" value="GLYCOSYLPHOSPHATIDYLINOSITOL ANCHOR ATTACHMENT 1 PROTEIN"/>
    <property type="match status" value="1"/>
</dbReference>
<dbReference type="GO" id="GO:0016255">
    <property type="term" value="P:attachment of GPI anchor to protein"/>
    <property type="evidence" value="ECO:0007669"/>
    <property type="project" value="TreeGrafter"/>
</dbReference>
<evidence type="ECO:0000313" key="3">
    <source>
        <dbReference type="WBParaSite" id="MCU_004242-RB"/>
    </source>
</evidence>
<feature type="compositionally biased region" description="Basic and acidic residues" evidence="1">
    <location>
        <begin position="445"/>
        <end position="461"/>
    </location>
</feature>
<name>A0A5K3EZI1_MESCO</name>
<feature type="transmembrane region" description="Helical" evidence="2">
    <location>
        <begin position="358"/>
        <end position="380"/>
    </location>
</feature>
<dbReference type="InterPro" id="IPR007246">
    <property type="entry name" value="Gaa1"/>
</dbReference>
<feature type="transmembrane region" description="Helical" evidence="2">
    <location>
        <begin position="587"/>
        <end position="604"/>
    </location>
</feature>
<dbReference type="GO" id="GO:0042765">
    <property type="term" value="C:GPI-anchor transamidase complex"/>
    <property type="evidence" value="ECO:0007669"/>
    <property type="project" value="InterPro"/>
</dbReference>
<feature type="transmembrane region" description="Helical" evidence="2">
    <location>
        <begin position="560"/>
        <end position="581"/>
    </location>
</feature>
<keyword evidence="2" id="KW-0812">Transmembrane</keyword>
<proteinExistence type="predicted"/>
<feature type="region of interest" description="Disordered" evidence="1">
    <location>
        <begin position="441"/>
        <end position="473"/>
    </location>
</feature>
<organism evidence="3">
    <name type="scientific">Mesocestoides corti</name>
    <name type="common">Flatworm</name>
    <dbReference type="NCBI Taxonomy" id="53468"/>
    <lineage>
        <taxon>Eukaryota</taxon>
        <taxon>Metazoa</taxon>
        <taxon>Spiralia</taxon>
        <taxon>Lophotrochozoa</taxon>
        <taxon>Platyhelminthes</taxon>
        <taxon>Cestoda</taxon>
        <taxon>Eucestoda</taxon>
        <taxon>Cyclophyllidea</taxon>
        <taxon>Mesocestoididae</taxon>
        <taxon>Mesocestoides</taxon>
    </lineage>
</organism>
<feature type="compositionally biased region" description="Basic and acidic residues" evidence="1">
    <location>
        <begin position="399"/>
        <end position="408"/>
    </location>
</feature>
<dbReference type="WBParaSite" id="MCU_004242-RB">
    <property type="protein sequence ID" value="MCU_004242-RB"/>
    <property type="gene ID" value="MCU_004242"/>
</dbReference>
<dbReference type="Pfam" id="PF04114">
    <property type="entry name" value="Gaa1"/>
    <property type="match status" value="1"/>
</dbReference>
<feature type="transmembrane region" description="Helical" evidence="2">
    <location>
        <begin position="526"/>
        <end position="548"/>
    </location>
</feature>
<evidence type="ECO:0000256" key="2">
    <source>
        <dbReference type="SAM" id="Phobius"/>
    </source>
</evidence>